<proteinExistence type="predicted"/>
<comment type="caution">
    <text evidence="1">The sequence shown here is derived from an EMBL/GenBank/DDBJ whole genome shotgun (WGS) entry which is preliminary data.</text>
</comment>
<evidence type="ECO:0000313" key="2">
    <source>
        <dbReference type="Proteomes" id="UP001153332"/>
    </source>
</evidence>
<accession>A0ACC2JBD8</accession>
<organism evidence="1 2">
    <name type="scientific">Lasiodiplodia mahajangana</name>
    <dbReference type="NCBI Taxonomy" id="1108764"/>
    <lineage>
        <taxon>Eukaryota</taxon>
        <taxon>Fungi</taxon>
        <taxon>Dikarya</taxon>
        <taxon>Ascomycota</taxon>
        <taxon>Pezizomycotina</taxon>
        <taxon>Dothideomycetes</taxon>
        <taxon>Dothideomycetes incertae sedis</taxon>
        <taxon>Botryosphaeriales</taxon>
        <taxon>Botryosphaeriaceae</taxon>
        <taxon>Lasiodiplodia</taxon>
    </lineage>
</organism>
<dbReference type="Proteomes" id="UP001153332">
    <property type="component" value="Unassembled WGS sequence"/>
</dbReference>
<dbReference type="EMBL" id="JAPUUL010002786">
    <property type="protein sequence ID" value="KAJ8124766.1"/>
    <property type="molecule type" value="Genomic_DNA"/>
</dbReference>
<protein>
    <submittedName>
        <fullName evidence="1">Uncharacterized protein</fullName>
    </submittedName>
</protein>
<reference evidence="1" key="1">
    <citation type="submission" date="2022-12" db="EMBL/GenBank/DDBJ databases">
        <title>Genome Sequence of Lasiodiplodia mahajangana.</title>
        <authorList>
            <person name="Buettner E."/>
        </authorList>
    </citation>
    <scope>NUCLEOTIDE SEQUENCE</scope>
    <source>
        <strain evidence="1">VT137</strain>
    </source>
</reference>
<sequence length="81" mass="8935">MQAPPRTDPATRHSRLQLALAQQRVRHGRGQRSMKRAICKAGPRNHGCVWGPTLPVQNQSFQDKTDEEAGGGAETLRGHLL</sequence>
<evidence type="ECO:0000313" key="1">
    <source>
        <dbReference type="EMBL" id="KAJ8124766.1"/>
    </source>
</evidence>
<gene>
    <name evidence="1" type="ORF">O1611_g8875</name>
</gene>
<keyword evidence="2" id="KW-1185">Reference proteome</keyword>
<name>A0ACC2JBD8_9PEZI</name>